<gene>
    <name evidence="1" type="ORF">TNIN_279231</name>
</gene>
<dbReference type="AlphaFoldDB" id="A0A8X6Y9X9"/>
<dbReference type="OrthoDB" id="426210at2759"/>
<sequence>MNDPIGSPKQAFIVEDKKLSFDSSVVNAFVQHFCGANSKNTYTKIHSSRVKQKNPILLQSELESSTDSIFEAPITRNKLTYALRSLPCGKSLGRDGIHSKFLSHLGPRAFKMVWIFFNLIVPAE</sequence>
<comment type="caution">
    <text evidence="1">The sequence shown here is derived from an EMBL/GenBank/DDBJ whole genome shotgun (WGS) entry which is preliminary data.</text>
</comment>
<keyword evidence="2" id="KW-1185">Reference proteome</keyword>
<proteinExistence type="predicted"/>
<dbReference type="EMBL" id="BMAV01016603">
    <property type="protein sequence ID" value="GFY67539.1"/>
    <property type="molecule type" value="Genomic_DNA"/>
</dbReference>
<protein>
    <submittedName>
        <fullName evidence="1">Uncharacterized protein</fullName>
    </submittedName>
</protein>
<accession>A0A8X6Y9X9</accession>
<evidence type="ECO:0000313" key="2">
    <source>
        <dbReference type="Proteomes" id="UP000886998"/>
    </source>
</evidence>
<name>A0A8X6Y9X9_9ARAC</name>
<reference evidence="1" key="1">
    <citation type="submission" date="2020-08" db="EMBL/GenBank/DDBJ databases">
        <title>Multicomponent nature underlies the extraordinary mechanical properties of spider dragline silk.</title>
        <authorList>
            <person name="Kono N."/>
            <person name="Nakamura H."/>
            <person name="Mori M."/>
            <person name="Yoshida Y."/>
            <person name="Ohtoshi R."/>
            <person name="Malay A.D."/>
            <person name="Moran D.A.P."/>
            <person name="Tomita M."/>
            <person name="Numata K."/>
            <person name="Arakawa K."/>
        </authorList>
    </citation>
    <scope>NUCLEOTIDE SEQUENCE</scope>
</reference>
<organism evidence="1 2">
    <name type="scientific">Trichonephila inaurata madagascariensis</name>
    <dbReference type="NCBI Taxonomy" id="2747483"/>
    <lineage>
        <taxon>Eukaryota</taxon>
        <taxon>Metazoa</taxon>
        <taxon>Ecdysozoa</taxon>
        <taxon>Arthropoda</taxon>
        <taxon>Chelicerata</taxon>
        <taxon>Arachnida</taxon>
        <taxon>Araneae</taxon>
        <taxon>Araneomorphae</taxon>
        <taxon>Entelegynae</taxon>
        <taxon>Araneoidea</taxon>
        <taxon>Nephilidae</taxon>
        <taxon>Trichonephila</taxon>
        <taxon>Trichonephila inaurata</taxon>
    </lineage>
</organism>
<dbReference type="Proteomes" id="UP000886998">
    <property type="component" value="Unassembled WGS sequence"/>
</dbReference>
<evidence type="ECO:0000313" key="1">
    <source>
        <dbReference type="EMBL" id="GFY67539.1"/>
    </source>
</evidence>